<dbReference type="EMBL" id="CP002582">
    <property type="protein sequence ID" value="ADZ82066.1"/>
    <property type="molecule type" value="Genomic_DNA"/>
</dbReference>
<evidence type="ECO:0000313" key="2">
    <source>
        <dbReference type="Proteomes" id="UP000008467"/>
    </source>
</evidence>
<reference evidence="1 2" key="1">
    <citation type="journal article" date="2011" name="J. Bacteriol.">
        <title>Complete genome sequence of the cellulose-degrading bacterium Cellulosilyticum lentocellum.</title>
        <authorList>
            <consortium name="US DOE Joint Genome Institute"/>
            <person name="Miller D.A."/>
            <person name="Suen G."/>
            <person name="Bruce D."/>
            <person name="Copeland A."/>
            <person name="Cheng J.F."/>
            <person name="Detter C."/>
            <person name="Goodwin L.A."/>
            <person name="Han C.S."/>
            <person name="Hauser L.J."/>
            <person name="Land M.L."/>
            <person name="Lapidus A."/>
            <person name="Lucas S."/>
            <person name="Meincke L."/>
            <person name="Pitluck S."/>
            <person name="Tapia R."/>
            <person name="Teshima H."/>
            <person name="Woyke T."/>
            <person name="Fox B.G."/>
            <person name="Angert E.R."/>
            <person name="Currie C.R."/>
        </authorList>
    </citation>
    <scope>NUCLEOTIDE SEQUENCE [LARGE SCALE GENOMIC DNA]</scope>
    <source>
        <strain evidence="2">ATCC 49066 / DSM 5427 / NCIMB 11756 / RHM5</strain>
    </source>
</reference>
<organism evidence="1 2">
    <name type="scientific">Cellulosilyticum lentocellum (strain ATCC 49066 / DSM 5427 / NCIMB 11756 / RHM5)</name>
    <name type="common">Clostridium lentocellum</name>
    <dbReference type="NCBI Taxonomy" id="642492"/>
    <lineage>
        <taxon>Bacteria</taxon>
        <taxon>Bacillati</taxon>
        <taxon>Bacillota</taxon>
        <taxon>Clostridia</taxon>
        <taxon>Lachnospirales</taxon>
        <taxon>Cellulosilyticaceae</taxon>
        <taxon>Cellulosilyticum</taxon>
    </lineage>
</organism>
<dbReference type="HOGENOM" id="CLU_064054_0_0_9"/>
<dbReference type="InterPro" id="IPR046674">
    <property type="entry name" value="DUF6544"/>
</dbReference>
<evidence type="ECO:0000313" key="1">
    <source>
        <dbReference type="EMBL" id="ADZ82066.1"/>
    </source>
</evidence>
<gene>
    <name evidence="1" type="ordered locus">Clole_0319</name>
</gene>
<sequence>MMYVIGILFILVGAILIFFQLPMSKTKSEFNQKKQEAINRQELIEGSFSEEDIKDLPEPLQRYFRYCGFIGMKKPNYMQVTYKDVDFIQGGKPLKMDYMHYNFITQPERVAFIDASVMGIPFQGLDHYLEGDGGMKGVIAKTINLFDVKGEGMNAAGLVTCLAEGLLLPSFILQDYVTWESIDNNHVKATLDYYGLKVSGIFTFDESGAFISFYTSDRMMADETTGTTQSVDWECIAEDYKEFDGIKYPIRLKAVWHEEQGDLVYFDSDQFKVTYY</sequence>
<dbReference type="Pfam" id="PF20181">
    <property type="entry name" value="DUF6544"/>
    <property type="match status" value="1"/>
</dbReference>
<accession>F2JJM4</accession>
<dbReference type="KEGG" id="cle:Clole_0319"/>
<dbReference type="STRING" id="642492.Clole_0319"/>
<proteinExistence type="predicted"/>
<protein>
    <submittedName>
        <fullName evidence="1">Uncharacterized protein</fullName>
    </submittedName>
</protein>
<name>F2JJM4_CELLD</name>
<dbReference type="eggNOG" id="ENOG502ZA6T">
    <property type="taxonomic scope" value="Bacteria"/>
</dbReference>
<keyword evidence="2" id="KW-1185">Reference proteome</keyword>
<dbReference type="Proteomes" id="UP000008467">
    <property type="component" value="Chromosome"/>
</dbReference>
<dbReference type="AlphaFoldDB" id="F2JJM4"/>